<sequence length="145" mass="16572">MVSKIHKEARQEEGKAELKVESDEEEVEICREALENAEKALENAEKKAKESNDELEKKKKWRKTVQKRFLFVAKIAAEEDNSDLDHTEESCKVCFEKFGEDDCQKAAIIPCGHQACFGFLSSLPQKSCPTCRAEFTDDKILKLFP</sequence>
<feature type="coiled-coil region" evidence="5">
    <location>
        <begin position="6"/>
        <end position="61"/>
    </location>
</feature>
<dbReference type="Proteomes" id="UP000001307">
    <property type="component" value="Unassembled WGS sequence"/>
</dbReference>
<dbReference type="EMBL" id="FN653462">
    <property type="protein sequence ID" value="CBY15273.1"/>
    <property type="molecule type" value="Genomic_DNA"/>
</dbReference>
<dbReference type="GO" id="GO:0008270">
    <property type="term" value="F:zinc ion binding"/>
    <property type="evidence" value="ECO:0007669"/>
    <property type="project" value="UniProtKB-KW"/>
</dbReference>
<evidence type="ECO:0000313" key="8">
    <source>
        <dbReference type="Proteomes" id="UP000001307"/>
    </source>
</evidence>
<dbReference type="InterPro" id="IPR013083">
    <property type="entry name" value="Znf_RING/FYVE/PHD"/>
</dbReference>
<dbReference type="SUPFAM" id="SSF57850">
    <property type="entry name" value="RING/U-box"/>
    <property type="match status" value="1"/>
</dbReference>
<evidence type="ECO:0000256" key="2">
    <source>
        <dbReference type="ARBA" id="ARBA00022771"/>
    </source>
</evidence>
<reference evidence="7" key="1">
    <citation type="journal article" date="2010" name="Science">
        <title>Plasticity of animal genome architecture unmasked by rapid evolution of a pelagic tunicate.</title>
        <authorList>
            <person name="Denoeud F."/>
            <person name="Henriet S."/>
            <person name="Mungpakdee S."/>
            <person name="Aury J.M."/>
            <person name="Da Silva C."/>
            <person name="Brinkmann H."/>
            <person name="Mikhaleva J."/>
            <person name="Olsen L.C."/>
            <person name="Jubin C."/>
            <person name="Canestro C."/>
            <person name="Bouquet J.M."/>
            <person name="Danks G."/>
            <person name="Poulain J."/>
            <person name="Campsteijn C."/>
            <person name="Adamski M."/>
            <person name="Cross I."/>
            <person name="Yadetie F."/>
            <person name="Muffato M."/>
            <person name="Louis A."/>
            <person name="Butcher S."/>
            <person name="Tsagkogeorga G."/>
            <person name="Konrad A."/>
            <person name="Singh S."/>
            <person name="Jensen M.F."/>
            <person name="Cong E.H."/>
            <person name="Eikeseth-Otteraa H."/>
            <person name="Noel B."/>
            <person name="Anthouard V."/>
            <person name="Porcel B.M."/>
            <person name="Kachouri-Lafond R."/>
            <person name="Nishino A."/>
            <person name="Ugolini M."/>
            <person name="Chourrout P."/>
            <person name="Nishida H."/>
            <person name="Aasland R."/>
            <person name="Huzurbazar S."/>
            <person name="Westhof E."/>
            <person name="Delsuc F."/>
            <person name="Lehrach H."/>
            <person name="Reinhardt R."/>
            <person name="Weissenbach J."/>
            <person name="Roy S.W."/>
            <person name="Artiguenave F."/>
            <person name="Postlethwait J.H."/>
            <person name="Manak J.R."/>
            <person name="Thompson E.M."/>
            <person name="Jaillon O."/>
            <person name="Du Pasquier L."/>
            <person name="Boudinot P."/>
            <person name="Liberles D.A."/>
            <person name="Volff J.N."/>
            <person name="Philippe H."/>
            <person name="Lenhard B."/>
            <person name="Roest Crollius H."/>
            <person name="Wincker P."/>
            <person name="Chourrout D."/>
        </authorList>
    </citation>
    <scope>NUCLEOTIDE SEQUENCE [LARGE SCALE GENOMIC DNA]</scope>
</reference>
<dbReference type="InterPro" id="IPR001841">
    <property type="entry name" value="Znf_RING"/>
</dbReference>
<accession>E4Y061</accession>
<keyword evidence="8" id="KW-1185">Reference proteome</keyword>
<gene>
    <name evidence="7" type="ORF">GSOID_T00012170001</name>
</gene>
<dbReference type="OrthoDB" id="6105938at2759"/>
<dbReference type="PROSITE" id="PS50089">
    <property type="entry name" value="ZF_RING_2"/>
    <property type="match status" value="1"/>
</dbReference>
<evidence type="ECO:0000313" key="7">
    <source>
        <dbReference type="EMBL" id="CBY15273.1"/>
    </source>
</evidence>
<organism evidence="7">
    <name type="scientific">Oikopleura dioica</name>
    <name type="common">Tunicate</name>
    <dbReference type="NCBI Taxonomy" id="34765"/>
    <lineage>
        <taxon>Eukaryota</taxon>
        <taxon>Metazoa</taxon>
        <taxon>Chordata</taxon>
        <taxon>Tunicata</taxon>
        <taxon>Appendicularia</taxon>
        <taxon>Copelata</taxon>
        <taxon>Oikopleuridae</taxon>
        <taxon>Oikopleura</taxon>
    </lineage>
</organism>
<keyword evidence="1" id="KW-0479">Metal-binding</keyword>
<name>E4Y061_OIKDI</name>
<evidence type="ECO:0000256" key="1">
    <source>
        <dbReference type="ARBA" id="ARBA00022723"/>
    </source>
</evidence>
<keyword evidence="3" id="KW-0862">Zinc</keyword>
<evidence type="ECO:0000259" key="6">
    <source>
        <dbReference type="PROSITE" id="PS50089"/>
    </source>
</evidence>
<dbReference type="InParanoid" id="E4Y061"/>
<dbReference type="Gene3D" id="3.30.40.10">
    <property type="entry name" value="Zinc/RING finger domain, C3HC4 (zinc finger)"/>
    <property type="match status" value="1"/>
</dbReference>
<feature type="domain" description="RING-type" evidence="6">
    <location>
        <begin position="91"/>
        <end position="132"/>
    </location>
</feature>
<proteinExistence type="predicted"/>
<evidence type="ECO:0000256" key="4">
    <source>
        <dbReference type="PROSITE-ProRule" id="PRU00175"/>
    </source>
</evidence>
<evidence type="ECO:0000256" key="5">
    <source>
        <dbReference type="SAM" id="Coils"/>
    </source>
</evidence>
<dbReference type="AlphaFoldDB" id="E4Y061"/>
<evidence type="ECO:0000256" key="3">
    <source>
        <dbReference type="ARBA" id="ARBA00022833"/>
    </source>
</evidence>
<keyword evidence="5" id="KW-0175">Coiled coil</keyword>
<keyword evidence="2 4" id="KW-0863">Zinc-finger</keyword>
<protein>
    <recommendedName>
        <fullName evidence="6">RING-type domain-containing protein</fullName>
    </recommendedName>
</protein>